<keyword evidence="7 12" id="KW-0547">Nucleotide-binding</keyword>
<keyword evidence="6 12" id="KW-0479">Metal-binding</keyword>
<gene>
    <name evidence="12" type="primary">ndk</name>
    <name evidence="17" type="ORF">Afil01_65890</name>
</gene>
<dbReference type="InterPro" id="IPR001564">
    <property type="entry name" value="Nucleoside_diP_kinase"/>
</dbReference>
<dbReference type="PROSITE" id="PS00469">
    <property type="entry name" value="NDPK"/>
    <property type="match status" value="1"/>
</dbReference>
<dbReference type="PRINTS" id="PR01243">
    <property type="entry name" value="NUCDPKINASE"/>
</dbReference>
<dbReference type="SMART" id="SM00562">
    <property type="entry name" value="NDK"/>
    <property type="match status" value="1"/>
</dbReference>
<dbReference type="GO" id="GO:0004550">
    <property type="term" value="F:nucleoside diphosphate kinase activity"/>
    <property type="evidence" value="ECO:0007669"/>
    <property type="project" value="UniProtKB-UniRule"/>
</dbReference>
<dbReference type="GO" id="GO:0005524">
    <property type="term" value="F:ATP binding"/>
    <property type="evidence" value="ECO:0007669"/>
    <property type="project" value="UniProtKB-UniRule"/>
</dbReference>
<dbReference type="HAMAP" id="MF_00451">
    <property type="entry name" value="NDP_kinase"/>
    <property type="match status" value="1"/>
</dbReference>
<dbReference type="EMBL" id="BSTX01000007">
    <property type="protein sequence ID" value="GLZ81782.1"/>
    <property type="molecule type" value="Genomic_DNA"/>
</dbReference>
<dbReference type="InterPro" id="IPR034907">
    <property type="entry name" value="NDK-like_dom"/>
</dbReference>
<sequence>MDTRGTGVCAQLRSRHAPAATIRATPGTPVLGSRRSAVRLSWPPILYTQKGDTDVSQRTLVLIKPDAVRRGLVGEILARLERKGLRIEEMRLRTMDADLADAHYADHVEKPFYPPLKEFMLSGPLVSLIVSGDESIPVIRALAGATDGRAAAPGTIRGDLSLSNRENLIHASDSEESAEREIKLWFG</sequence>
<evidence type="ECO:0000256" key="3">
    <source>
        <dbReference type="ARBA" id="ARBA00012966"/>
    </source>
</evidence>
<evidence type="ECO:0000256" key="8">
    <source>
        <dbReference type="ARBA" id="ARBA00022777"/>
    </source>
</evidence>
<keyword evidence="18" id="KW-1185">Reference proteome</keyword>
<evidence type="ECO:0000256" key="10">
    <source>
        <dbReference type="ARBA" id="ARBA00022842"/>
    </source>
</evidence>
<evidence type="ECO:0000256" key="14">
    <source>
        <dbReference type="RuleBase" id="RU004011"/>
    </source>
</evidence>
<comment type="subcellular location">
    <subcellularLocation>
        <location evidence="12">Cytoplasm</location>
    </subcellularLocation>
</comment>
<comment type="similarity">
    <text evidence="2 12 13 14">Belongs to the NDK family.</text>
</comment>
<dbReference type="GO" id="GO:0006183">
    <property type="term" value="P:GTP biosynthetic process"/>
    <property type="evidence" value="ECO:0007669"/>
    <property type="project" value="UniProtKB-UniRule"/>
</dbReference>
<feature type="binding site" evidence="12 13">
    <location>
        <position position="157"/>
    </location>
    <ligand>
        <name>ATP</name>
        <dbReference type="ChEBI" id="CHEBI:30616"/>
    </ligand>
</feature>
<evidence type="ECO:0000256" key="2">
    <source>
        <dbReference type="ARBA" id="ARBA00008142"/>
    </source>
</evidence>
<dbReference type="FunFam" id="3.30.70.141:FF:000003">
    <property type="entry name" value="Nucleoside diphosphate kinase"/>
    <property type="match status" value="1"/>
</dbReference>
<comment type="caution">
    <text evidence="17">The sequence shown here is derived from an EMBL/GenBank/DDBJ whole genome shotgun (WGS) entry which is preliminary data.</text>
</comment>
<feature type="binding site" evidence="12 13">
    <location>
        <position position="112"/>
    </location>
    <ligand>
        <name>ATP</name>
        <dbReference type="ChEBI" id="CHEBI:30616"/>
    </ligand>
</feature>
<feature type="domain" description="Nucleoside diphosphate kinase-like" evidence="16">
    <location>
        <begin position="56"/>
        <end position="187"/>
    </location>
</feature>
<dbReference type="PANTHER" id="PTHR11349">
    <property type="entry name" value="NUCLEOSIDE DIPHOSPHATE KINASE"/>
    <property type="match status" value="1"/>
</dbReference>
<evidence type="ECO:0000256" key="12">
    <source>
        <dbReference type="HAMAP-Rule" id="MF_00451"/>
    </source>
</evidence>
<keyword evidence="12" id="KW-0963">Cytoplasm</keyword>
<proteinExistence type="inferred from homology"/>
<comment type="subunit">
    <text evidence="12">Homotetramer.</text>
</comment>
<feature type="binding site" evidence="12 13">
    <location>
        <position position="140"/>
    </location>
    <ligand>
        <name>ATP</name>
        <dbReference type="ChEBI" id="CHEBI:30616"/>
    </ligand>
</feature>
<keyword evidence="5 12" id="KW-0808">Transferase</keyword>
<evidence type="ECO:0000313" key="18">
    <source>
        <dbReference type="Proteomes" id="UP001165079"/>
    </source>
</evidence>
<evidence type="ECO:0000259" key="16">
    <source>
        <dbReference type="SMART" id="SM00562"/>
    </source>
</evidence>
<dbReference type="SUPFAM" id="SSF54919">
    <property type="entry name" value="Nucleoside diphosphate kinase, NDK"/>
    <property type="match status" value="1"/>
</dbReference>
<dbReference type="PROSITE" id="PS51374">
    <property type="entry name" value="NDPK_LIKE"/>
    <property type="match status" value="1"/>
</dbReference>
<dbReference type="NCBIfam" id="NF001908">
    <property type="entry name" value="PRK00668.1"/>
    <property type="match status" value="1"/>
</dbReference>
<keyword evidence="11 12" id="KW-0546">Nucleotide metabolism</keyword>
<name>A0A9W6STY3_9ACTN</name>
<reference evidence="17" key="1">
    <citation type="submission" date="2023-03" db="EMBL/GenBank/DDBJ databases">
        <title>Actinorhabdospora filicis NBRC 111898.</title>
        <authorList>
            <person name="Ichikawa N."/>
            <person name="Sato H."/>
            <person name="Tonouchi N."/>
        </authorList>
    </citation>
    <scope>NUCLEOTIDE SEQUENCE</scope>
    <source>
        <strain evidence="17">NBRC 111898</strain>
    </source>
</reference>
<dbReference type="GO" id="GO:0005737">
    <property type="term" value="C:cytoplasm"/>
    <property type="evidence" value="ECO:0007669"/>
    <property type="project" value="UniProtKB-SubCell"/>
</dbReference>
<dbReference type="InterPro" id="IPR036850">
    <property type="entry name" value="NDK-like_dom_sf"/>
</dbReference>
<protein>
    <recommendedName>
        <fullName evidence="4 12">Nucleoside diphosphate kinase</fullName>
        <shortName evidence="12">NDK</shortName>
        <shortName evidence="12">NDP kinase</shortName>
        <ecNumber evidence="3 12">2.7.4.6</ecNumber>
    </recommendedName>
    <alternativeName>
        <fullName evidence="12">Nucleoside-2-P kinase</fullName>
    </alternativeName>
</protein>
<dbReference type="GO" id="GO:0046872">
    <property type="term" value="F:metal ion binding"/>
    <property type="evidence" value="ECO:0007669"/>
    <property type="project" value="UniProtKB-KW"/>
</dbReference>
<keyword evidence="9 12" id="KW-0067">ATP-binding</keyword>
<evidence type="ECO:0000256" key="11">
    <source>
        <dbReference type="ARBA" id="ARBA00023080"/>
    </source>
</evidence>
<evidence type="ECO:0000256" key="6">
    <source>
        <dbReference type="ARBA" id="ARBA00022723"/>
    </source>
</evidence>
<dbReference type="Proteomes" id="UP001165079">
    <property type="component" value="Unassembled WGS sequence"/>
</dbReference>
<dbReference type="GO" id="GO:0006241">
    <property type="term" value="P:CTP biosynthetic process"/>
    <property type="evidence" value="ECO:0007669"/>
    <property type="project" value="UniProtKB-UniRule"/>
</dbReference>
<feature type="binding site" evidence="12 13">
    <location>
        <position position="64"/>
    </location>
    <ligand>
        <name>ATP</name>
        <dbReference type="ChEBI" id="CHEBI:30616"/>
    </ligand>
</feature>
<evidence type="ECO:0000256" key="4">
    <source>
        <dbReference type="ARBA" id="ARBA00017632"/>
    </source>
</evidence>
<dbReference type="CDD" id="cd04413">
    <property type="entry name" value="NDPk_I"/>
    <property type="match status" value="1"/>
</dbReference>
<dbReference type="InterPro" id="IPR023005">
    <property type="entry name" value="Nucleoside_diP_kinase_AS"/>
</dbReference>
<keyword evidence="8 12" id="KW-0418">Kinase</keyword>
<evidence type="ECO:0000256" key="5">
    <source>
        <dbReference type="ARBA" id="ARBA00022679"/>
    </source>
</evidence>
<evidence type="ECO:0000256" key="15">
    <source>
        <dbReference type="RuleBase" id="RU004013"/>
    </source>
</evidence>
<dbReference type="EC" id="2.7.4.6" evidence="3 12"/>
<feature type="binding site" evidence="12 13">
    <location>
        <position position="167"/>
    </location>
    <ligand>
        <name>ATP</name>
        <dbReference type="ChEBI" id="CHEBI:30616"/>
    </ligand>
</feature>
<evidence type="ECO:0000313" key="17">
    <source>
        <dbReference type="EMBL" id="GLZ81782.1"/>
    </source>
</evidence>
<dbReference type="GO" id="GO:0006228">
    <property type="term" value="P:UTP biosynthetic process"/>
    <property type="evidence" value="ECO:0007669"/>
    <property type="project" value="UniProtKB-UniRule"/>
</dbReference>
<comment type="catalytic activity">
    <reaction evidence="12">
        <text>a ribonucleoside 5'-diphosphate + ATP = a ribonucleoside 5'-triphosphate + ADP</text>
        <dbReference type="Rhea" id="RHEA:18113"/>
        <dbReference type="ChEBI" id="CHEBI:30616"/>
        <dbReference type="ChEBI" id="CHEBI:57930"/>
        <dbReference type="ChEBI" id="CHEBI:61557"/>
        <dbReference type="ChEBI" id="CHEBI:456216"/>
        <dbReference type="EC" id="2.7.4.6"/>
    </reaction>
</comment>
<feature type="active site" description="Pros-phosphohistidine intermediate" evidence="12 13">
    <location>
        <position position="170"/>
    </location>
</feature>
<dbReference type="Pfam" id="PF00334">
    <property type="entry name" value="NDK"/>
    <property type="match status" value="1"/>
</dbReference>
<dbReference type="AlphaFoldDB" id="A0A9W6STY3"/>
<evidence type="ECO:0000256" key="13">
    <source>
        <dbReference type="PROSITE-ProRule" id="PRU00706"/>
    </source>
</evidence>
<dbReference type="Gene3D" id="3.30.70.141">
    <property type="entry name" value="Nucleoside diphosphate kinase-like domain"/>
    <property type="match status" value="1"/>
</dbReference>
<organism evidence="17 18">
    <name type="scientific">Actinorhabdospora filicis</name>
    <dbReference type="NCBI Taxonomy" id="1785913"/>
    <lineage>
        <taxon>Bacteria</taxon>
        <taxon>Bacillati</taxon>
        <taxon>Actinomycetota</taxon>
        <taxon>Actinomycetes</taxon>
        <taxon>Micromonosporales</taxon>
        <taxon>Micromonosporaceae</taxon>
        <taxon>Actinorhabdospora</taxon>
    </lineage>
</organism>
<comment type="catalytic activity">
    <reaction evidence="12 15">
        <text>a 2'-deoxyribonucleoside 5'-diphosphate + ATP = a 2'-deoxyribonucleoside 5'-triphosphate + ADP</text>
        <dbReference type="Rhea" id="RHEA:44640"/>
        <dbReference type="ChEBI" id="CHEBI:30616"/>
        <dbReference type="ChEBI" id="CHEBI:61560"/>
        <dbReference type="ChEBI" id="CHEBI:73316"/>
        <dbReference type="ChEBI" id="CHEBI:456216"/>
        <dbReference type="EC" id="2.7.4.6"/>
    </reaction>
</comment>
<evidence type="ECO:0000256" key="7">
    <source>
        <dbReference type="ARBA" id="ARBA00022741"/>
    </source>
</evidence>
<comment type="cofactor">
    <cofactor evidence="1 12">
        <name>Mg(2+)</name>
        <dbReference type="ChEBI" id="CHEBI:18420"/>
    </cofactor>
</comment>
<evidence type="ECO:0000256" key="9">
    <source>
        <dbReference type="ARBA" id="ARBA00022840"/>
    </source>
</evidence>
<keyword evidence="10 12" id="KW-0460">Magnesium</keyword>
<feature type="binding site" evidence="12 13">
    <location>
        <position position="146"/>
    </location>
    <ligand>
        <name>ATP</name>
        <dbReference type="ChEBI" id="CHEBI:30616"/>
    </ligand>
</feature>
<accession>A0A9W6STY3</accession>
<comment type="function">
    <text evidence="12">Major role in the synthesis of nucleoside triphosphates other than ATP. The ATP gamma phosphate is transferred to the NDP beta phosphate via a ping-pong mechanism, using a phosphorylated active-site intermediate.</text>
</comment>
<keyword evidence="12" id="KW-0597">Phosphoprotein</keyword>
<evidence type="ECO:0000256" key="1">
    <source>
        <dbReference type="ARBA" id="ARBA00001946"/>
    </source>
</evidence>